<evidence type="ECO:0000256" key="1">
    <source>
        <dbReference type="SAM" id="MobiDB-lite"/>
    </source>
</evidence>
<name>A0A1A9GR59_9ACTN</name>
<proteinExistence type="predicted"/>
<feature type="region of interest" description="Disordered" evidence="1">
    <location>
        <begin position="1"/>
        <end position="50"/>
    </location>
</feature>
<accession>A0A1A9GR59</accession>
<dbReference type="RefSeq" id="WP_157520272.1">
    <property type="nucleotide sequence ID" value="NZ_CP015079.1"/>
</dbReference>
<dbReference type="Proteomes" id="UP000077868">
    <property type="component" value="Chromosome"/>
</dbReference>
<dbReference type="KEGG" id="ndk:I601_3555"/>
<dbReference type="EMBL" id="CP015079">
    <property type="protein sequence ID" value="ANH39961.1"/>
    <property type="molecule type" value="Genomic_DNA"/>
</dbReference>
<dbReference type="PATRIC" id="fig|1300347.3.peg.3565"/>
<organism evidence="2 3">
    <name type="scientific">Nocardioides dokdonensis FR1436</name>
    <dbReference type="NCBI Taxonomy" id="1300347"/>
    <lineage>
        <taxon>Bacteria</taxon>
        <taxon>Bacillati</taxon>
        <taxon>Actinomycetota</taxon>
        <taxon>Actinomycetes</taxon>
        <taxon>Propionibacteriales</taxon>
        <taxon>Nocardioidaceae</taxon>
        <taxon>Nocardioides</taxon>
    </lineage>
</organism>
<gene>
    <name evidence="2" type="ORF">I601_3555</name>
</gene>
<dbReference type="AlphaFoldDB" id="A0A1A9GR59"/>
<reference evidence="2 3" key="1">
    <citation type="submission" date="2016-03" db="EMBL/GenBank/DDBJ databases">
        <title>Complete genome sequence of a soil Actinobacterium, Nocardioides dokdonensis FR1436.</title>
        <authorList>
            <person name="Kwon S.-K."/>
            <person name="Kim K."/>
            <person name="Kim J.F."/>
        </authorList>
    </citation>
    <scope>NUCLEOTIDE SEQUENCE [LARGE SCALE GENOMIC DNA]</scope>
    <source>
        <strain evidence="2 3">FR1436</strain>
    </source>
</reference>
<sequence length="50" mass="5804">MRSREDVEAMLREEFASSTDEDAREHFAARGEEEQADEALVRAARERRGH</sequence>
<dbReference type="STRING" id="1300347.I601_3555"/>
<protein>
    <submittedName>
        <fullName evidence="2">Uncharacterized protein</fullName>
    </submittedName>
</protein>
<evidence type="ECO:0000313" key="3">
    <source>
        <dbReference type="Proteomes" id="UP000077868"/>
    </source>
</evidence>
<evidence type="ECO:0000313" key="2">
    <source>
        <dbReference type="EMBL" id="ANH39961.1"/>
    </source>
</evidence>
<keyword evidence="3" id="KW-1185">Reference proteome</keyword>